<feature type="compositionally biased region" description="Acidic residues" evidence="1">
    <location>
        <begin position="46"/>
        <end position="57"/>
    </location>
</feature>
<reference evidence="2 3" key="2">
    <citation type="journal article" date="2011" name="Stand. Genomic Sci.">
        <title>Complete genome sequence of Tsukamurella paurometabola type strain (no. 33).</title>
        <authorList>
            <person name="Munk A.C."/>
            <person name="Lapidus A."/>
            <person name="Lucas S."/>
            <person name="Nolan M."/>
            <person name="Tice H."/>
            <person name="Cheng J.F."/>
            <person name="Del Rio T.G."/>
            <person name="Goodwin L."/>
            <person name="Pitluck S."/>
            <person name="Liolios K."/>
            <person name="Huntemann M."/>
            <person name="Ivanova N."/>
            <person name="Mavromatis K."/>
            <person name="Mikhailova N."/>
            <person name="Pati A."/>
            <person name="Chen A."/>
            <person name="Palaniappan K."/>
            <person name="Tapia R."/>
            <person name="Han C."/>
            <person name="Land M."/>
            <person name="Hauser L."/>
            <person name="Chang Y.J."/>
            <person name="Jeffries C.D."/>
            <person name="Brettin T."/>
            <person name="Yasawong M."/>
            <person name="Brambilla E.M."/>
            <person name="Rohde M."/>
            <person name="Sikorski J."/>
            <person name="Goker M."/>
            <person name="Detter J.C."/>
            <person name="Woyke T."/>
            <person name="Bristow J."/>
            <person name="Eisen J.A."/>
            <person name="Markowitz V."/>
            <person name="Hugenholtz P."/>
            <person name="Kyrpides N.C."/>
            <person name="Klenk H.P."/>
        </authorList>
    </citation>
    <scope>NUCLEOTIDE SEQUENCE [LARGE SCALE GENOMIC DNA]</scope>
    <source>
        <strain evidence="3">ATCC 8368 / DSM 20162 / CCUG 35730 / CIP 100753 / JCM 10117 / KCTC 9821 / NBRC 16120 / NCIMB 702349 / NCTC 13040</strain>
    </source>
</reference>
<proteinExistence type="predicted"/>
<dbReference type="Proteomes" id="UP000001213">
    <property type="component" value="Chromosome"/>
</dbReference>
<dbReference type="STRING" id="521096.Tpau_3023"/>
<organism evidence="2 3">
    <name type="scientific">Tsukamurella paurometabola (strain ATCC 8368 / DSM 20162 / CCUG 35730 / CIP 100753 / JCM 10117 / KCTC 9821 / NBRC 16120 / NCIMB 702349 / NCTC 13040)</name>
    <name type="common">Corynebacterium paurometabolum</name>
    <dbReference type="NCBI Taxonomy" id="521096"/>
    <lineage>
        <taxon>Bacteria</taxon>
        <taxon>Bacillati</taxon>
        <taxon>Actinomycetota</taxon>
        <taxon>Actinomycetes</taxon>
        <taxon>Mycobacteriales</taxon>
        <taxon>Tsukamurellaceae</taxon>
        <taxon>Tsukamurella</taxon>
    </lineage>
</organism>
<feature type="region of interest" description="Disordered" evidence="1">
    <location>
        <begin position="30"/>
        <end position="67"/>
    </location>
</feature>
<evidence type="ECO:0000256" key="1">
    <source>
        <dbReference type="SAM" id="MobiDB-lite"/>
    </source>
</evidence>
<gene>
    <name evidence="2" type="ordered locus">Tpau_3023</name>
</gene>
<dbReference type="HOGENOM" id="CLU_2811220_0_0_11"/>
<sequence length="67" mass="6426">MVSGPGPGNGGGVAGFGALVTVVVPDGAVPLTVDSPERGAALPETDGPDEGEPDGRDDEAGVLTGRL</sequence>
<evidence type="ECO:0000313" key="3">
    <source>
        <dbReference type="Proteomes" id="UP000001213"/>
    </source>
</evidence>
<keyword evidence="3" id="KW-1185">Reference proteome</keyword>
<reference evidence="3" key="1">
    <citation type="submission" date="2010-03" db="EMBL/GenBank/DDBJ databases">
        <title>The complete chromosome of Tsukamurella paurometabola DSM 20162.</title>
        <authorList>
            <consortium name="US DOE Joint Genome Institute (JGI-PGF)"/>
            <person name="Lucas S."/>
            <person name="Copeland A."/>
            <person name="Lapidus A."/>
            <person name="Glavina del Rio T."/>
            <person name="Dalin E."/>
            <person name="Tice H."/>
            <person name="Bruce D."/>
            <person name="Goodwin L."/>
            <person name="Pitluck S."/>
            <person name="Kyrpides N."/>
            <person name="Mavromatis K."/>
            <person name="Ivanova N."/>
            <person name="Mikhailova N."/>
            <person name="Munk A.C."/>
            <person name="Brettin T."/>
            <person name="Detter J.C."/>
            <person name="Tapia R."/>
            <person name="Han C."/>
            <person name="Larimer F."/>
            <person name="Land M."/>
            <person name="Hauser L."/>
            <person name="Markowitz V."/>
            <person name="Cheng J.-F."/>
            <person name="Hugenholtz P."/>
            <person name="Woyke T."/>
            <person name="Wu D."/>
            <person name="Jando M."/>
            <person name="Brambilla E."/>
            <person name="Klenk H.-P."/>
            <person name="Eisen J.A."/>
        </authorList>
    </citation>
    <scope>NUCLEOTIDE SEQUENCE [LARGE SCALE GENOMIC DNA]</scope>
    <source>
        <strain evidence="3">ATCC 8368 / DSM 20162 / CCUG 35730 / CIP 100753 / JCM 10117 / KCTC 9821 / NBRC 16120 / NCIMB 702349 / NCTC 13040</strain>
    </source>
</reference>
<evidence type="ECO:0000313" key="2">
    <source>
        <dbReference type="EMBL" id="ADG79617.1"/>
    </source>
</evidence>
<dbReference type="AlphaFoldDB" id="D5UUB4"/>
<protein>
    <submittedName>
        <fullName evidence="2">Uncharacterized protein</fullName>
    </submittedName>
</protein>
<accession>D5UUB4</accession>
<name>D5UUB4_TSUPD</name>
<dbReference type="KEGG" id="tpr:Tpau_3023"/>
<dbReference type="EMBL" id="CP001966">
    <property type="protein sequence ID" value="ADG79617.1"/>
    <property type="molecule type" value="Genomic_DNA"/>
</dbReference>